<feature type="signal peptide" evidence="1">
    <location>
        <begin position="1"/>
        <end position="22"/>
    </location>
</feature>
<feature type="chain" id="PRO_5001493360" description="SH3b domain-containing protein" evidence="1">
    <location>
        <begin position="23"/>
        <end position="232"/>
    </location>
</feature>
<keyword evidence="4" id="KW-1185">Reference proteome</keyword>
<dbReference type="AlphaFoldDB" id="A0A017HQT2"/>
<dbReference type="STRING" id="442562.Rumeso_02283"/>
<dbReference type="SMART" id="SM00287">
    <property type="entry name" value="SH3b"/>
    <property type="match status" value="1"/>
</dbReference>
<dbReference type="HOGENOM" id="CLU_1260126_0_0_5"/>
<sequence>MTKRSLLALTTAGLMTALPAMAQVAATTATDLNLRSGPGGDQQIVGVIPSGGEVTVDGCLDAANWCQVTYDGTQGWAYGDYLTAAPADATQAPAEPVVIYANRQQLQVPVVTVDNVETTSAETADAGAGAGAVAGAVAAATLVGGPAALIAGAALGAVAGDALTPESPEVTYVVANPAPAMTMGGEVIVGAGIPEGVELRPIPDSDRYAYLNVNGQPVIVDSSNRQIVYIVR</sequence>
<dbReference type="EMBL" id="AOSK01000059">
    <property type="protein sequence ID" value="EYD76094.1"/>
    <property type="molecule type" value="Genomic_DNA"/>
</dbReference>
<organism evidence="3 4">
    <name type="scientific">Rubellimicrobium mesophilum DSM 19309</name>
    <dbReference type="NCBI Taxonomy" id="442562"/>
    <lineage>
        <taxon>Bacteria</taxon>
        <taxon>Pseudomonadati</taxon>
        <taxon>Pseudomonadota</taxon>
        <taxon>Alphaproteobacteria</taxon>
        <taxon>Rhodobacterales</taxon>
        <taxon>Roseobacteraceae</taxon>
        <taxon>Rubellimicrobium</taxon>
    </lineage>
</organism>
<comment type="caution">
    <text evidence="3">The sequence shown here is derived from an EMBL/GenBank/DDBJ whole genome shotgun (WGS) entry which is preliminary data.</text>
</comment>
<name>A0A017HQT2_9RHOB</name>
<dbReference type="PROSITE" id="PS51781">
    <property type="entry name" value="SH3B"/>
    <property type="match status" value="1"/>
</dbReference>
<dbReference type="OrthoDB" id="102964at2"/>
<keyword evidence="1" id="KW-0732">Signal</keyword>
<dbReference type="RefSeq" id="WP_037278983.1">
    <property type="nucleotide sequence ID" value="NZ_KK088559.1"/>
</dbReference>
<reference evidence="3 4" key="1">
    <citation type="submission" date="2013-02" db="EMBL/GenBank/DDBJ databases">
        <authorList>
            <person name="Fiebig A."/>
            <person name="Goeker M."/>
            <person name="Klenk H.-P.P."/>
        </authorList>
    </citation>
    <scope>NUCLEOTIDE SEQUENCE [LARGE SCALE GENOMIC DNA]</scope>
    <source>
        <strain evidence="3 4">DSM 19309</strain>
    </source>
</reference>
<gene>
    <name evidence="3" type="ORF">Rumeso_02283</name>
</gene>
<dbReference type="Proteomes" id="UP000019666">
    <property type="component" value="Unassembled WGS sequence"/>
</dbReference>
<evidence type="ECO:0000259" key="2">
    <source>
        <dbReference type="PROSITE" id="PS51781"/>
    </source>
</evidence>
<dbReference type="InterPro" id="IPR003646">
    <property type="entry name" value="SH3-like_bac-type"/>
</dbReference>
<evidence type="ECO:0000313" key="4">
    <source>
        <dbReference type="Proteomes" id="UP000019666"/>
    </source>
</evidence>
<accession>A0A017HQT2</accession>
<evidence type="ECO:0000313" key="3">
    <source>
        <dbReference type="EMBL" id="EYD76094.1"/>
    </source>
</evidence>
<dbReference type="Pfam" id="PF06823">
    <property type="entry name" value="DUF1236"/>
    <property type="match status" value="1"/>
</dbReference>
<protein>
    <recommendedName>
        <fullName evidence="2">SH3b domain-containing protein</fullName>
    </recommendedName>
</protein>
<proteinExistence type="predicted"/>
<dbReference type="Gene3D" id="2.30.30.40">
    <property type="entry name" value="SH3 Domains"/>
    <property type="match status" value="1"/>
</dbReference>
<feature type="domain" description="SH3b" evidence="2">
    <location>
        <begin position="22"/>
        <end position="86"/>
    </location>
</feature>
<evidence type="ECO:0000256" key="1">
    <source>
        <dbReference type="SAM" id="SignalP"/>
    </source>
</evidence>
<dbReference type="Pfam" id="PF08239">
    <property type="entry name" value="SH3_3"/>
    <property type="match status" value="1"/>
</dbReference>
<dbReference type="InterPro" id="IPR009642">
    <property type="entry name" value="DUF1236"/>
</dbReference>